<feature type="domain" description="NERD" evidence="2">
    <location>
        <begin position="34"/>
        <end position="149"/>
    </location>
</feature>
<keyword evidence="1" id="KW-1133">Transmembrane helix</keyword>
<evidence type="ECO:0000256" key="1">
    <source>
        <dbReference type="SAM" id="Phobius"/>
    </source>
</evidence>
<name>A0A382GV30_9ZZZZ</name>
<dbReference type="AlphaFoldDB" id="A0A382GV30"/>
<dbReference type="EMBL" id="UINC01057164">
    <property type="protein sequence ID" value="SVB78031.1"/>
    <property type="molecule type" value="Genomic_DNA"/>
</dbReference>
<feature type="transmembrane region" description="Helical" evidence="1">
    <location>
        <begin position="6"/>
        <end position="27"/>
    </location>
</feature>
<evidence type="ECO:0000313" key="3">
    <source>
        <dbReference type="EMBL" id="SVB78031.1"/>
    </source>
</evidence>
<gene>
    <name evidence="3" type="ORF">METZ01_LOCUS230885</name>
</gene>
<proteinExistence type="predicted"/>
<keyword evidence="1" id="KW-0472">Membrane</keyword>
<evidence type="ECO:0000259" key="2">
    <source>
        <dbReference type="PROSITE" id="PS50965"/>
    </source>
</evidence>
<feature type="non-terminal residue" evidence="3">
    <location>
        <position position="156"/>
    </location>
</feature>
<sequence length="156" mass="17788">MIEVVTAYWIKIFATLVVFFILIIFFLRNGNAKSRISGAELVTRELGRLGENYKIFHDVIVRSERGMLHIDYVVVSSHGVFVLTRCDLSGKIFGNKDDREWKVKTKGVEDTILNPLWENRKHINALEKKIGPRPFIPGVIFTNAKLVDDFGPIVVS</sequence>
<reference evidence="3" key="1">
    <citation type="submission" date="2018-05" db="EMBL/GenBank/DDBJ databases">
        <authorList>
            <person name="Lanie J.A."/>
            <person name="Ng W.-L."/>
            <person name="Kazmierczak K.M."/>
            <person name="Andrzejewski T.M."/>
            <person name="Davidsen T.M."/>
            <person name="Wayne K.J."/>
            <person name="Tettelin H."/>
            <person name="Glass J.I."/>
            <person name="Rusch D."/>
            <person name="Podicherti R."/>
            <person name="Tsui H.-C.T."/>
            <person name="Winkler M.E."/>
        </authorList>
    </citation>
    <scope>NUCLEOTIDE SEQUENCE</scope>
</reference>
<accession>A0A382GV30</accession>
<protein>
    <recommendedName>
        <fullName evidence="2">NERD domain-containing protein</fullName>
    </recommendedName>
</protein>
<organism evidence="3">
    <name type="scientific">marine metagenome</name>
    <dbReference type="NCBI Taxonomy" id="408172"/>
    <lineage>
        <taxon>unclassified sequences</taxon>
        <taxon>metagenomes</taxon>
        <taxon>ecological metagenomes</taxon>
    </lineage>
</organism>
<dbReference type="InterPro" id="IPR011528">
    <property type="entry name" value="NERD"/>
</dbReference>
<keyword evidence="1" id="KW-0812">Transmembrane</keyword>
<dbReference type="Pfam" id="PF08378">
    <property type="entry name" value="NERD"/>
    <property type="match status" value="1"/>
</dbReference>
<dbReference type="PROSITE" id="PS50965">
    <property type="entry name" value="NERD"/>
    <property type="match status" value="1"/>
</dbReference>